<feature type="compositionally biased region" description="Polar residues" evidence="1">
    <location>
        <begin position="102"/>
        <end position="118"/>
    </location>
</feature>
<reference evidence="2" key="1">
    <citation type="submission" date="2016-04" db="EMBL/GenBank/DDBJ databases">
        <authorList>
            <person name="Nguyen H.D."/>
            <person name="Samba Siva P."/>
            <person name="Cullis J."/>
            <person name="Levesque C.A."/>
            <person name="Hambleton S."/>
        </authorList>
    </citation>
    <scope>NUCLEOTIDE SEQUENCE</scope>
    <source>
        <strain evidence="2">DAOMC 236416</strain>
    </source>
</reference>
<evidence type="ECO:0000256" key="1">
    <source>
        <dbReference type="SAM" id="MobiDB-lite"/>
    </source>
</evidence>
<gene>
    <name evidence="2" type="ORF">A4X13_0g9353</name>
</gene>
<protein>
    <submittedName>
        <fullName evidence="2">Uncharacterized protein</fullName>
    </submittedName>
</protein>
<dbReference type="Proteomes" id="UP000077521">
    <property type="component" value="Unassembled WGS sequence"/>
</dbReference>
<comment type="caution">
    <text evidence="2">The sequence shown here is derived from an EMBL/GenBank/DDBJ whole genome shotgun (WGS) entry which is preliminary data.</text>
</comment>
<name>A0A8T8SAE6_9BASI</name>
<feature type="non-terminal residue" evidence="2">
    <location>
        <position position="1"/>
    </location>
</feature>
<sequence>MKISPLSPQEIVGAVLARVLPVLNDMQGASTKVDTSGELLSRPSRIERQEEVTFSIHIRRVLTNHDFPFHHRSSLTNNQANMAYETTKHPLEDASLPGAKRQATSTTAEDPETNSGLTMGSTHAHLVTVINSYDHSTTTTAELVQAGTQALLAELEEAKTGIAAE</sequence>
<dbReference type="EMBL" id="LWDF02002528">
    <property type="protein sequence ID" value="KAE8235858.1"/>
    <property type="molecule type" value="Genomic_DNA"/>
</dbReference>
<proteinExistence type="predicted"/>
<accession>A0A8T8SAE6</accession>
<evidence type="ECO:0000313" key="3">
    <source>
        <dbReference type="Proteomes" id="UP000077521"/>
    </source>
</evidence>
<organism evidence="2 3">
    <name type="scientific">Tilletia indica</name>
    <dbReference type="NCBI Taxonomy" id="43049"/>
    <lineage>
        <taxon>Eukaryota</taxon>
        <taxon>Fungi</taxon>
        <taxon>Dikarya</taxon>
        <taxon>Basidiomycota</taxon>
        <taxon>Ustilaginomycotina</taxon>
        <taxon>Exobasidiomycetes</taxon>
        <taxon>Tilletiales</taxon>
        <taxon>Tilletiaceae</taxon>
        <taxon>Tilletia</taxon>
    </lineage>
</organism>
<keyword evidence="3" id="KW-1185">Reference proteome</keyword>
<reference evidence="2" key="2">
    <citation type="journal article" date="2019" name="IMA Fungus">
        <title>Genome sequencing and comparison of five Tilletia species to identify candidate genes for the detection of regulated species infecting wheat.</title>
        <authorList>
            <person name="Nguyen H.D.T."/>
            <person name="Sultana T."/>
            <person name="Kesanakurti P."/>
            <person name="Hambleton S."/>
        </authorList>
    </citation>
    <scope>NUCLEOTIDE SEQUENCE</scope>
    <source>
        <strain evidence="2">DAOMC 236416</strain>
    </source>
</reference>
<evidence type="ECO:0000313" key="2">
    <source>
        <dbReference type="EMBL" id="KAE8235858.1"/>
    </source>
</evidence>
<dbReference type="AlphaFoldDB" id="A0A8T8SAE6"/>
<feature type="region of interest" description="Disordered" evidence="1">
    <location>
        <begin position="90"/>
        <end position="118"/>
    </location>
</feature>